<protein>
    <submittedName>
        <fullName evidence="2">Uncharacterized protein</fullName>
    </submittedName>
</protein>
<reference evidence="2" key="2">
    <citation type="submission" date="2025-09" db="UniProtKB">
        <authorList>
            <consortium name="Ensembl"/>
        </authorList>
    </citation>
    <scope>IDENTIFICATION</scope>
</reference>
<accession>S4R4T0</accession>
<name>S4R4T0_PETMA</name>
<feature type="compositionally biased region" description="Low complexity" evidence="1">
    <location>
        <begin position="8"/>
        <end position="18"/>
    </location>
</feature>
<dbReference type="Ensembl" id="ENSPMAT00000000209.1">
    <property type="protein sequence ID" value="ENSPMAP00000000209.1"/>
    <property type="gene ID" value="ENSPMAG00000000187.1"/>
</dbReference>
<organism evidence="2">
    <name type="scientific">Petromyzon marinus</name>
    <name type="common">Sea lamprey</name>
    <dbReference type="NCBI Taxonomy" id="7757"/>
    <lineage>
        <taxon>Eukaryota</taxon>
        <taxon>Metazoa</taxon>
        <taxon>Chordata</taxon>
        <taxon>Craniata</taxon>
        <taxon>Vertebrata</taxon>
        <taxon>Cyclostomata</taxon>
        <taxon>Hyperoartia</taxon>
        <taxon>Petromyzontiformes</taxon>
        <taxon>Petromyzontidae</taxon>
        <taxon>Petromyzon</taxon>
    </lineage>
</organism>
<feature type="compositionally biased region" description="Pro residues" evidence="1">
    <location>
        <begin position="19"/>
        <end position="35"/>
    </location>
</feature>
<dbReference type="HOGENOM" id="CLU_2891820_0_0_1"/>
<proteinExistence type="predicted"/>
<reference evidence="2" key="1">
    <citation type="submission" date="2025-08" db="UniProtKB">
        <authorList>
            <consortium name="Ensembl"/>
        </authorList>
    </citation>
    <scope>IDENTIFICATION</scope>
</reference>
<evidence type="ECO:0000256" key="1">
    <source>
        <dbReference type="SAM" id="MobiDB-lite"/>
    </source>
</evidence>
<sequence length="63" mass="6264">WRPPAPAPRSGAGTSPSAAAPPPPLPPPPPCPRKFPPQSAAAKPLAAGAVTLNPAQLKTDEVV</sequence>
<evidence type="ECO:0000313" key="2">
    <source>
        <dbReference type="Ensembl" id="ENSPMAP00000000209.1"/>
    </source>
</evidence>
<feature type="region of interest" description="Disordered" evidence="1">
    <location>
        <begin position="1"/>
        <end position="63"/>
    </location>
</feature>
<dbReference type="AlphaFoldDB" id="S4R4T0"/>